<dbReference type="GO" id="GO:0019878">
    <property type="term" value="P:lysine biosynthetic process via aminoadipic acid"/>
    <property type="evidence" value="ECO:0007669"/>
    <property type="project" value="TreeGrafter"/>
</dbReference>
<dbReference type="Gene3D" id="3.90.470.20">
    <property type="entry name" value="4'-phosphopantetheinyl transferase domain"/>
    <property type="match status" value="1"/>
</dbReference>
<dbReference type="GO" id="GO:0008897">
    <property type="term" value="F:holo-[acyl-carrier-protein] synthase activity"/>
    <property type="evidence" value="ECO:0007669"/>
    <property type="project" value="InterPro"/>
</dbReference>
<dbReference type="SUPFAM" id="SSF56214">
    <property type="entry name" value="4'-phosphopantetheinyl transferase"/>
    <property type="match status" value="2"/>
</dbReference>
<keyword evidence="5" id="KW-1185">Reference proteome</keyword>
<comment type="caution">
    <text evidence="4">The sequence shown here is derived from an EMBL/GenBank/DDBJ whole genome shotgun (WGS) entry which is preliminary data.</text>
</comment>
<gene>
    <name evidence="4" type="ORF">OD750_017330</name>
</gene>
<dbReference type="PANTHER" id="PTHR12215">
    <property type="entry name" value="PHOSPHOPANTETHEINE TRANSFERASE"/>
    <property type="match status" value="1"/>
</dbReference>
<evidence type="ECO:0000256" key="1">
    <source>
        <dbReference type="ARBA" id="ARBA00010990"/>
    </source>
</evidence>
<reference evidence="4" key="1">
    <citation type="submission" date="2023-02" db="EMBL/GenBank/DDBJ databases">
        <title>Tahibacter soli sp. nov. isolated from soil.</title>
        <authorList>
            <person name="Baek J.H."/>
            <person name="Lee J.K."/>
            <person name="Choi D.G."/>
            <person name="Jeon C.O."/>
        </authorList>
    </citation>
    <scope>NUCLEOTIDE SEQUENCE</scope>
    <source>
        <strain evidence="4">BL</strain>
    </source>
</reference>
<dbReference type="AlphaFoldDB" id="A0A9X3YP95"/>
<dbReference type="InterPro" id="IPR008278">
    <property type="entry name" value="4-PPantetheinyl_Trfase_dom"/>
</dbReference>
<evidence type="ECO:0000259" key="3">
    <source>
        <dbReference type="Pfam" id="PF01648"/>
    </source>
</evidence>
<comment type="similarity">
    <text evidence="1">Belongs to the P-Pant transferase superfamily. Gsp/Sfp/HetI/AcpT family.</text>
</comment>
<sequence>MSESPIFRSARAPQPLAADAVHLWLLPLAGTGGPAAAQAATARANAFLCDTLGRYVGRELEPGDFLRGDHGKPALREPGRTGFERLEFNLTHCADAAILAIADGVAVGVDVEPVGGRERPYVALARRYFCPDEADYVAAQPSDTVQKAFVDLWTAKEAVLKATGRGIAFGLDRLRFAISADGVGALAAIDAPAAPADAWQVRALRPLPALVGAVAWRGAARRIEAFRVE</sequence>
<dbReference type="GO" id="GO:0000287">
    <property type="term" value="F:magnesium ion binding"/>
    <property type="evidence" value="ECO:0007669"/>
    <property type="project" value="InterPro"/>
</dbReference>
<evidence type="ECO:0000313" key="4">
    <source>
        <dbReference type="EMBL" id="MDC8014311.1"/>
    </source>
</evidence>
<dbReference type="PANTHER" id="PTHR12215:SF10">
    <property type="entry name" value="L-AMINOADIPATE-SEMIALDEHYDE DEHYDROGENASE-PHOSPHOPANTETHEINYL TRANSFERASE"/>
    <property type="match status" value="1"/>
</dbReference>
<proteinExistence type="inferred from homology"/>
<dbReference type="Proteomes" id="UP001139971">
    <property type="component" value="Unassembled WGS sequence"/>
</dbReference>
<evidence type="ECO:0000313" key="5">
    <source>
        <dbReference type="Proteomes" id="UP001139971"/>
    </source>
</evidence>
<accession>A0A9X3YP95</accession>
<feature type="domain" description="4'-phosphopantetheinyl transferase" evidence="3">
    <location>
        <begin position="106"/>
        <end position="188"/>
    </location>
</feature>
<evidence type="ECO:0000256" key="2">
    <source>
        <dbReference type="ARBA" id="ARBA00022679"/>
    </source>
</evidence>
<dbReference type="InterPro" id="IPR050559">
    <property type="entry name" value="P-Pant_transferase_sf"/>
</dbReference>
<dbReference type="EMBL" id="JAOVZO020000018">
    <property type="protein sequence ID" value="MDC8014311.1"/>
    <property type="molecule type" value="Genomic_DNA"/>
</dbReference>
<keyword evidence="2 4" id="KW-0808">Transferase</keyword>
<dbReference type="Pfam" id="PF01648">
    <property type="entry name" value="ACPS"/>
    <property type="match status" value="1"/>
</dbReference>
<dbReference type="InterPro" id="IPR037143">
    <property type="entry name" value="4-PPantetheinyl_Trfase_dom_sf"/>
</dbReference>
<dbReference type="RefSeq" id="WP_263541947.1">
    <property type="nucleotide sequence ID" value="NZ_JAOVZO020000018.1"/>
</dbReference>
<protein>
    <submittedName>
        <fullName evidence="4">4'-phosphopantetheinyl transferase superfamily protein</fullName>
    </submittedName>
</protein>
<name>A0A9X3YP95_9GAMM</name>
<organism evidence="4 5">
    <name type="scientific">Tahibacter soli</name>
    <dbReference type="NCBI Taxonomy" id="2983605"/>
    <lineage>
        <taxon>Bacteria</taxon>
        <taxon>Pseudomonadati</taxon>
        <taxon>Pseudomonadota</taxon>
        <taxon>Gammaproteobacteria</taxon>
        <taxon>Lysobacterales</taxon>
        <taxon>Rhodanobacteraceae</taxon>
        <taxon>Tahibacter</taxon>
    </lineage>
</organism>
<dbReference type="GO" id="GO:0005829">
    <property type="term" value="C:cytosol"/>
    <property type="evidence" value="ECO:0007669"/>
    <property type="project" value="TreeGrafter"/>
</dbReference>